<dbReference type="AlphaFoldDB" id="A0A8K0VT08"/>
<protein>
    <submittedName>
        <fullName evidence="1">Uncharacterized protein</fullName>
    </submittedName>
</protein>
<gene>
    <name evidence="1" type="ORF">FB567DRAFT_188473</name>
</gene>
<dbReference type="EMBL" id="JAGMVJ010000021">
    <property type="protein sequence ID" value="KAH7074066.1"/>
    <property type="molecule type" value="Genomic_DNA"/>
</dbReference>
<evidence type="ECO:0000313" key="1">
    <source>
        <dbReference type="EMBL" id="KAH7074066.1"/>
    </source>
</evidence>
<comment type="caution">
    <text evidence="1">The sequence shown here is derived from an EMBL/GenBank/DDBJ whole genome shotgun (WGS) entry which is preliminary data.</text>
</comment>
<accession>A0A8K0VT08</accession>
<proteinExistence type="predicted"/>
<dbReference type="Proteomes" id="UP000813461">
    <property type="component" value="Unassembled WGS sequence"/>
</dbReference>
<sequence length="202" mass="23161">MFRTGDKVGFALFARPYLQNWRSPSFPDPSFKGSFSQYTTYRYSRPNRAHAIPRHLGSLPRHFFPAKVQNECLLTPFLGPKRHGYFPCGEIEQREKPQIPTMHDIKRPRTRLEMSELGITSCASDEWMRLGIRMHLHAASQCMPVTTGLDCLLKSESVLCLVAESWMLKIFEIRKERNGAVMDAGTSCTARRASYNTTPNFQ</sequence>
<keyword evidence="2" id="KW-1185">Reference proteome</keyword>
<organism evidence="1 2">
    <name type="scientific">Paraphoma chrysanthemicola</name>
    <dbReference type="NCBI Taxonomy" id="798071"/>
    <lineage>
        <taxon>Eukaryota</taxon>
        <taxon>Fungi</taxon>
        <taxon>Dikarya</taxon>
        <taxon>Ascomycota</taxon>
        <taxon>Pezizomycotina</taxon>
        <taxon>Dothideomycetes</taxon>
        <taxon>Pleosporomycetidae</taxon>
        <taxon>Pleosporales</taxon>
        <taxon>Pleosporineae</taxon>
        <taxon>Phaeosphaeriaceae</taxon>
        <taxon>Paraphoma</taxon>
    </lineage>
</organism>
<reference evidence="1" key="1">
    <citation type="journal article" date="2021" name="Nat. Commun.">
        <title>Genetic determinants of endophytism in the Arabidopsis root mycobiome.</title>
        <authorList>
            <person name="Mesny F."/>
            <person name="Miyauchi S."/>
            <person name="Thiergart T."/>
            <person name="Pickel B."/>
            <person name="Atanasova L."/>
            <person name="Karlsson M."/>
            <person name="Huettel B."/>
            <person name="Barry K.W."/>
            <person name="Haridas S."/>
            <person name="Chen C."/>
            <person name="Bauer D."/>
            <person name="Andreopoulos W."/>
            <person name="Pangilinan J."/>
            <person name="LaButti K."/>
            <person name="Riley R."/>
            <person name="Lipzen A."/>
            <person name="Clum A."/>
            <person name="Drula E."/>
            <person name="Henrissat B."/>
            <person name="Kohler A."/>
            <person name="Grigoriev I.V."/>
            <person name="Martin F.M."/>
            <person name="Hacquard S."/>
        </authorList>
    </citation>
    <scope>NUCLEOTIDE SEQUENCE</scope>
    <source>
        <strain evidence="1">MPI-SDFR-AT-0120</strain>
    </source>
</reference>
<evidence type="ECO:0000313" key="2">
    <source>
        <dbReference type="Proteomes" id="UP000813461"/>
    </source>
</evidence>
<name>A0A8K0VT08_9PLEO</name>